<evidence type="ECO:0000313" key="7">
    <source>
        <dbReference type="EMBL" id="XCH00467.1"/>
    </source>
</evidence>
<dbReference type="Gene3D" id="3.40.50.150">
    <property type="entry name" value="Vaccinia Virus protein VP39"/>
    <property type="match status" value="1"/>
</dbReference>
<dbReference type="NCBIfam" id="TIGR00571">
    <property type="entry name" value="dam"/>
    <property type="match status" value="1"/>
</dbReference>
<dbReference type="PIRSF" id="PIRSF000398">
    <property type="entry name" value="M_m6A_EcoRV"/>
    <property type="match status" value="1"/>
</dbReference>
<evidence type="ECO:0000256" key="4">
    <source>
        <dbReference type="ARBA" id="ARBA00022679"/>
    </source>
</evidence>
<dbReference type="GO" id="GO:1904047">
    <property type="term" value="F:S-adenosyl-L-methionine binding"/>
    <property type="evidence" value="ECO:0007669"/>
    <property type="project" value="TreeGrafter"/>
</dbReference>
<dbReference type="GO" id="GO:0043565">
    <property type="term" value="F:sequence-specific DNA binding"/>
    <property type="evidence" value="ECO:0007669"/>
    <property type="project" value="TreeGrafter"/>
</dbReference>
<dbReference type="PRINTS" id="PR00505">
    <property type="entry name" value="D12N6MTFRASE"/>
</dbReference>
<evidence type="ECO:0000256" key="3">
    <source>
        <dbReference type="ARBA" id="ARBA00022603"/>
    </source>
</evidence>
<dbReference type="InterPro" id="IPR029063">
    <property type="entry name" value="SAM-dependent_MTases_sf"/>
</dbReference>
<dbReference type="GO" id="GO:0009307">
    <property type="term" value="P:DNA restriction-modification system"/>
    <property type="evidence" value="ECO:0007669"/>
    <property type="project" value="InterPro"/>
</dbReference>
<evidence type="ECO:0000256" key="1">
    <source>
        <dbReference type="ARBA" id="ARBA00006594"/>
    </source>
</evidence>
<proteinExistence type="inferred from homology"/>
<name>A0AAU8EI12_9CAUD</name>
<dbReference type="GO" id="GO:0009007">
    <property type="term" value="F:site-specific DNA-methyltransferase (adenine-specific) activity"/>
    <property type="evidence" value="ECO:0007669"/>
    <property type="project" value="UniProtKB-EC"/>
</dbReference>
<keyword evidence="4 7" id="KW-0808">Transferase</keyword>
<dbReference type="InterPro" id="IPR002052">
    <property type="entry name" value="DNA_methylase_N6_adenine_CS"/>
</dbReference>
<comment type="similarity">
    <text evidence="1">Belongs to the N(4)/N(6)-methyltransferase family.</text>
</comment>
<dbReference type="InterPro" id="IPR023095">
    <property type="entry name" value="Ade_MeTrfase_dom_2"/>
</dbReference>
<dbReference type="Pfam" id="PF02086">
    <property type="entry name" value="MethyltransfD12"/>
    <property type="match status" value="1"/>
</dbReference>
<protein>
    <recommendedName>
        <fullName evidence="2">site-specific DNA-methyltransferase (adenine-specific)</fullName>
        <ecNumber evidence="2">2.1.1.72</ecNumber>
    </recommendedName>
</protein>
<accession>A0AAU8EI12</accession>
<evidence type="ECO:0000256" key="5">
    <source>
        <dbReference type="ARBA" id="ARBA00022691"/>
    </source>
</evidence>
<dbReference type="EC" id="2.1.1.72" evidence="2"/>
<organism evidence="7">
    <name type="scientific">Synechococcus phage QB2</name>
    <dbReference type="NCBI Taxonomy" id="3159453"/>
    <lineage>
        <taxon>Viruses</taxon>
        <taxon>Duplodnaviria</taxon>
        <taxon>Heunggongvirae</taxon>
        <taxon>Uroviricota</taxon>
        <taxon>Caudoviricetes</taxon>
        <taxon>Pantevenvirales</taxon>
        <taxon>Kyanoviridae</taxon>
    </lineage>
</organism>
<keyword evidence="5" id="KW-0949">S-adenosyl-L-methionine</keyword>
<comment type="catalytic activity">
    <reaction evidence="6">
        <text>a 2'-deoxyadenosine in DNA + S-adenosyl-L-methionine = an N(6)-methyl-2'-deoxyadenosine in DNA + S-adenosyl-L-homocysteine + H(+)</text>
        <dbReference type="Rhea" id="RHEA:15197"/>
        <dbReference type="Rhea" id="RHEA-COMP:12418"/>
        <dbReference type="Rhea" id="RHEA-COMP:12419"/>
        <dbReference type="ChEBI" id="CHEBI:15378"/>
        <dbReference type="ChEBI" id="CHEBI:57856"/>
        <dbReference type="ChEBI" id="CHEBI:59789"/>
        <dbReference type="ChEBI" id="CHEBI:90615"/>
        <dbReference type="ChEBI" id="CHEBI:90616"/>
        <dbReference type="EC" id="2.1.1.72"/>
    </reaction>
</comment>
<evidence type="ECO:0000256" key="2">
    <source>
        <dbReference type="ARBA" id="ARBA00011900"/>
    </source>
</evidence>
<dbReference type="PROSITE" id="PS00092">
    <property type="entry name" value="N6_MTASE"/>
    <property type="match status" value="1"/>
</dbReference>
<sequence>MRKPFLKWAGNKHRVLEHILPLIGTPKSFVEPFAGSCAVALNVDAGRYILNDINSDLINLYKYLTNPNDDSFIQHCGDFFRPEYNDKEEYISLRKFFNESADTFERSRLFVYLNRHCFNGLTRYNSKGGFNVPFGKMKNPMLPSTAMMDFRMYFLMRQHLFTNVHFDDGRLYSGLGSCDVVYFDPPYVPASDTANFASYAKEGFSYDEQVALVKRAESLANQGVKVIVSNHDTDVSRELYKNAQIYSLQVSRSISAKGSSRKKASELLAVYQ</sequence>
<dbReference type="EMBL" id="PP861117">
    <property type="protein sequence ID" value="XCH00467.1"/>
    <property type="molecule type" value="Genomic_DNA"/>
</dbReference>
<dbReference type="PANTHER" id="PTHR30481">
    <property type="entry name" value="DNA ADENINE METHYLASE"/>
    <property type="match status" value="1"/>
</dbReference>
<dbReference type="InterPro" id="IPR012263">
    <property type="entry name" value="M_m6A_EcoRV"/>
</dbReference>
<dbReference type="Gene3D" id="1.10.1020.10">
    <property type="entry name" value="Adenine-specific Methyltransferase, Domain 2"/>
    <property type="match status" value="1"/>
</dbReference>
<dbReference type="InterPro" id="IPR012327">
    <property type="entry name" value="MeTrfase_D12"/>
</dbReference>
<dbReference type="GO" id="GO:0006298">
    <property type="term" value="P:mismatch repair"/>
    <property type="evidence" value="ECO:0007669"/>
    <property type="project" value="TreeGrafter"/>
</dbReference>
<dbReference type="SUPFAM" id="SSF53335">
    <property type="entry name" value="S-adenosyl-L-methionine-dependent methyltransferases"/>
    <property type="match status" value="1"/>
</dbReference>
<evidence type="ECO:0000256" key="6">
    <source>
        <dbReference type="ARBA" id="ARBA00047942"/>
    </source>
</evidence>
<reference evidence="7" key="1">
    <citation type="submission" date="2024-05" db="EMBL/GenBank/DDBJ databases">
        <authorList>
            <person name="Su C."/>
        </authorList>
    </citation>
    <scope>NUCLEOTIDE SEQUENCE</scope>
</reference>
<dbReference type="GO" id="GO:0032259">
    <property type="term" value="P:methylation"/>
    <property type="evidence" value="ECO:0007669"/>
    <property type="project" value="UniProtKB-KW"/>
</dbReference>
<dbReference type="PANTHER" id="PTHR30481:SF3">
    <property type="entry name" value="DNA ADENINE METHYLASE"/>
    <property type="match status" value="1"/>
</dbReference>
<keyword evidence="3 7" id="KW-0489">Methyltransferase</keyword>